<evidence type="ECO:0000256" key="3">
    <source>
        <dbReference type="ARBA" id="ARBA00022679"/>
    </source>
</evidence>
<gene>
    <name evidence="11" type="ORF">PQ456_12895</name>
</gene>
<dbReference type="InterPro" id="IPR000719">
    <property type="entry name" value="Prot_kinase_dom"/>
</dbReference>
<dbReference type="EMBL" id="CP117416">
    <property type="protein sequence ID" value="WCT54101.1"/>
    <property type="molecule type" value="Genomic_DNA"/>
</dbReference>
<dbReference type="InterPro" id="IPR017441">
    <property type="entry name" value="Protein_kinase_ATP_BS"/>
</dbReference>
<evidence type="ECO:0000256" key="4">
    <source>
        <dbReference type="ARBA" id="ARBA00022741"/>
    </source>
</evidence>
<dbReference type="InterPro" id="IPR011009">
    <property type="entry name" value="Kinase-like_dom_sf"/>
</dbReference>
<dbReference type="GO" id="GO:0005524">
    <property type="term" value="F:ATP binding"/>
    <property type="evidence" value="ECO:0007669"/>
    <property type="project" value="UniProtKB-UniRule"/>
</dbReference>
<dbReference type="Gene3D" id="3.30.200.20">
    <property type="entry name" value="Phosphorylase Kinase, domain 1"/>
    <property type="match status" value="1"/>
</dbReference>
<evidence type="ECO:0000259" key="10">
    <source>
        <dbReference type="PROSITE" id="PS50011"/>
    </source>
</evidence>
<sequence length="494" mass="55785">MIHSSKLTYGMVLGDRYQIEQKLGSGGMSHVYLAHDLKLPGRSWAIKESVSAPSQFVNVADEAQMLITLSHPSLPRIVDFFEPDDEGFTYLVMDYIEGITLDQQFKKYPEMITASFIMRCADQLCEVLEYLHDREPPIVFRDMKPSNVMVTPMQDMRLIDFGIARNFKPQETEDTVKLGTVGFAAPEQYGGGQTDNRSDLYGLGALLLYLSTGGHYSEWMPGMEKFIRSDLPRGMIPVLRKMLQHRPVDRFQNATEAREALRRAVQENTSPIIYPNSLSSSVHVQQATIVVAVIGTASGTGTTHTAIAIAHYLARQGGGVALAEMNGIPGTFARIQAVAGGSSHHLERKFQIQHVDYWRESARAEVVNLLGGSYRFLVLDLGCYKDNERLEEFLRADIPIVVGSGAEWRYQDILKFAEQLQRHPQSKWQYCLPLATLEVTQRISKELETQQVYALPWQPDPFDQHPQMDTALQSVFNSIIPAPIKRKKFRFSLR</sequence>
<dbReference type="Proteomes" id="UP001220509">
    <property type="component" value="Chromosome"/>
</dbReference>
<evidence type="ECO:0000256" key="7">
    <source>
        <dbReference type="ARBA" id="ARBA00047899"/>
    </source>
</evidence>
<dbReference type="SUPFAM" id="SSF56112">
    <property type="entry name" value="Protein kinase-like (PK-like)"/>
    <property type="match status" value="1"/>
</dbReference>
<dbReference type="SUPFAM" id="SSF52540">
    <property type="entry name" value="P-loop containing nucleoside triphosphate hydrolases"/>
    <property type="match status" value="1"/>
</dbReference>
<dbReference type="SMART" id="SM00220">
    <property type="entry name" value="S_TKc"/>
    <property type="match status" value="1"/>
</dbReference>
<keyword evidence="3" id="KW-0808">Transferase</keyword>
<dbReference type="RefSeq" id="WP_273612648.1">
    <property type="nucleotide sequence ID" value="NZ_CP117416.1"/>
</dbReference>
<dbReference type="InterPro" id="IPR027417">
    <property type="entry name" value="P-loop_NTPase"/>
</dbReference>
<evidence type="ECO:0000256" key="5">
    <source>
        <dbReference type="ARBA" id="ARBA00022777"/>
    </source>
</evidence>
<keyword evidence="5 11" id="KW-0418">Kinase</keyword>
<comment type="catalytic activity">
    <reaction evidence="7">
        <text>L-threonyl-[protein] + ATP = O-phospho-L-threonyl-[protein] + ADP + H(+)</text>
        <dbReference type="Rhea" id="RHEA:46608"/>
        <dbReference type="Rhea" id="RHEA-COMP:11060"/>
        <dbReference type="Rhea" id="RHEA-COMP:11605"/>
        <dbReference type="ChEBI" id="CHEBI:15378"/>
        <dbReference type="ChEBI" id="CHEBI:30013"/>
        <dbReference type="ChEBI" id="CHEBI:30616"/>
        <dbReference type="ChEBI" id="CHEBI:61977"/>
        <dbReference type="ChEBI" id="CHEBI:456216"/>
        <dbReference type="EC" id="2.7.11.1"/>
    </reaction>
</comment>
<comment type="catalytic activity">
    <reaction evidence="8">
        <text>L-seryl-[protein] + ATP = O-phospho-L-seryl-[protein] + ADP + H(+)</text>
        <dbReference type="Rhea" id="RHEA:17989"/>
        <dbReference type="Rhea" id="RHEA-COMP:9863"/>
        <dbReference type="Rhea" id="RHEA-COMP:11604"/>
        <dbReference type="ChEBI" id="CHEBI:15378"/>
        <dbReference type="ChEBI" id="CHEBI:29999"/>
        <dbReference type="ChEBI" id="CHEBI:30616"/>
        <dbReference type="ChEBI" id="CHEBI:83421"/>
        <dbReference type="ChEBI" id="CHEBI:456216"/>
        <dbReference type="EC" id="2.7.11.1"/>
    </reaction>
</comment>
<dbReference type="PANTHER" id="PTHR24363:SF0">
    <property type="entry name" value="SERINE_THREONINE KINASE LIKE DOMAIN CONTAINING 1"/>
    <property type="match status" value="1"/>
</dbReference>
<dbReference type="PROSITE" id="PS50011">
    <property type="entry name" value="PROTEIN_KINASE_DOM"/>
    <property type="match status" value="1"/>
</dbReference>
<keyword evidence="12" id="KW-1185">Reference proteome</keyword>
<dbReference type="GO" id="GO:0004674">
    <property type="term" value="F:protein serine/threonine kinase activity"/>
    <property type="evidence" value="ECO:0007669"/>
    <property type="project" value="UniProtKB-KW"/>
</dbReference>
<dbReference type="EC" id="2.7.11.1" evidence="1"/>
<name>A0AAX3LW35_9BACL</name>
<reference evidence="11 12" key="1">
    <citation type="submission" date="2023-02" db="EMBL/GenBank/DDBJ databases">
        <title>Genome sequence of Paenibacillus kyungheensis KACC 18744.</title>
        <authorList>
            <person name="Kim S."/>
            <person name="Heo J."/>
            <person name="Kwon S.-W."/>
        </authorList>
    </citation>
    <scope>NUCLEOTIDE SEQUENCE [LARGE SCALE GENOMIC DNA]</scope>
    <source>
        <strain evidence="11 12">KACC 18744</strain>
    </source>
</reference>
<dbReference type="KEGG" id="pka:PQ456_12895"/>
<proteinExistence type="predicted"/>
<feature type="domain" description="Protein kinase" evidence="10">
    <location>
        <begin position="17"/>
        <end position="273"/>
    </location>
</feature>
<dbReference type="Pfam" id="PF00069">
    <property type="entry name" value="Pkinase"/>
    <property type="match status" value="1"/>
</dbReference>
<evidence type="ECO:0000256" key="2">
    <source>
        <dbReference type="ARBA" id="ARBA00022527"/>
    </source>
</evidence>
<dbReference type="PANTHER" id="PTHR24363">
    <property type="entry name" value="SERINE/THREONINE PROTEIN KINASE"/>
    <property type="match status" value="1"/>
</dbReference>
<evidence type="ECO:0000256" key="1">
    <source>
        <dbReference type="ARBA" id="ARBA00012513"/>
    </source>
</evidence>
<dbReference type="PROSITE" id="PS00107">
    <property type="entry name" value="PROTEIN_KINASE_ATP"/>
    <property type="match status" value="1"/>
</dbReference>
<evidence type="ECO:0000313" key="12">
    <source>
        <dbReference type="Proteomes" id="UP001220509"/>
    </source>
</evidence>
<feature type="binding site" evidence="9">
    <location>
        <position position="47"/>
    </location>
    <ligand>
        <name>ATP</name>
        <dbReference type="ChEBI" id="CHEBI:30616"/>
    </ligand>
</feature>
<dbReference type="AlphaFoldDB" id="A0AAX3LW35"/>
<dbReference type="Gene3D" id="1.10.510.10">
    <property type="entry name" value="Transferase(Phosphotransferase) domain 1"/>
    <property type="match status" value="1"/>
</dbReference>
<dbReference type="CDD" id="cd14014">
    <property type="entry name" value="STKc_PknB_like"/>
    <property type="match status" value="1"/>
</dbReference>
<evidence type="ECO:0000313" key="11">
    <source>
        <dbReference type="EMBL" id="WCT54101.1"/>
    </source>
</evidence>
<protein>
    <recommendedName>
        <fullName evidence="1">non-specific serine/threonine protein kinase</fullName>
        <ecNumber evidence="1">2.7.11.1</ecNumber>
    </recommendedName>
</protein>
<evidence type="ECO:0000256" key="6">
    <source>
        <dbReference type="ARBA" id="ARBA00022840"/>
    </source>
</evidence>
<accession>A0AAX3LW35</accession>
<organism evidence="11 12">
    <name type="scientific">Paenibacillus kyungheensis</name>
    <dbReference type="NCBI Taxonomy" id="1452732"/>
    <lineage>
        <taxon>Bacteria</taxon>
        <taxon>Bacillati</taxon>
        <taxon>Bacillota</taxon>
        <taxon>Bacilli</taxon>
        <taxon>Bacillales</taxon>
        <taxon>Paenibacillaceae</taxon>
        <taxon>Paenibacillus</taxon>
    </lineage>
</organism>
<keyword evidence="4 9" id="KW-0547">Nucleotide-binding</keyword>
<keyword evidence="2" id="KW-0723">Serine/threonine-protein kinase</keyword>
<evidence type="ECO:0000256" key="9">
    <source>
        <dbReference type="PROSITE-ProRule" id="PRU10141"/>
    </source>
</evidence>
<evidence type="ECO:0000256" key="8">
    <source>
        <dbReference type="ARBA" id="ARBA00048679"/>
    </source>
</evidence>
<keyword evidence="6 9" id="KW-0067">ATP-binding</keyword>
<dbReference type="Gene3D" id="3.40.50.300">
    <property type="entry name" value="P-loop containing nucleotide triphosphate hydrolases"/>
    <property type="match status" value="1"/>
</dbReference>